<dbReference type="CDD" id="cd15293">
    <property type="entry name" value="7tmC_GPR158-like"/>
    <property type="match status" value="1"/>
</dbReference>
<keyword evidence="15" id="KW-0966">Cell projection</keyword>
<keyword evidence="9 17" id="KW-0472">Membrane</keyword>
<evidence type="ECO:0000256" key="12">
    <source>
        <dbReference type="ARBA" id="ARBA00023180"/>
    </source>
</evidence>
<dbReference type="OrthoDB" id="2129233at2759"/>
<evidence type="ECO:0000256" key="17">
    <source>
        <dbReference type="SAM" id="Phobius"/>
    </source>
</evidence>
<feature type="transmembrane region" description="Helical" evidence="17">
    <location>
        <begin position="497"/>
        <end position="518"/>
    </location>
</feature>
<evidence type="ECO:0000256" key="6">
    <source>
        <dbReference type="ARBA" id="ARBA00022989"/>
    </source>
</evidence>
<evidence type="ECO:0000259" key="19">
    <source>
        <dbReference type="PROSITE" id="PS50259"/>
    </source>
</evidence>
<feature type="transmembrane region" description="Helical" evidence="17">
    <location>
        <begin position="569"/>
        <end position="593"/>
    </location>
</feature>
<dbReference type="Gene3D" id="3.30.450.20">
    <property type="entry name" value="PAS domain"/>
    <property type="match status" value="1"/>
</dbReference>
<keyword evidence="6 17" id="KW-1133">Transmembrane helix</keyword>
<feature type="transmembrane region" description="Helical" evidence="17">
    <location>
        <begin position="613"/>
        <end position="636"/>
    </location>
</feature>
<evidence type="ECO:0000256" key="13">
    <source>
        <dbReference type="ARBA" id="ARBA00023224"/>
    </source>
</evidence>
<dbReference type="Pfam" id="PF22572">
    <property type="entry name" value="GPR158_179_EC"/>
    <property type="match status" value="1"/>
</dbReference>
<evidence type="ECO:0000256" key="5">
    <source>
        <dbReference type="ARBA" id="ARBA00022729"/>
    </source>
</evidence>
<keyword evidence="12" id="KW-0325">Glycoprotein</keyword>
<dbReference type="AlphaFoldDB" id="A0A812CQE1"/>
<evidence type="ECO:0000256" key="15">
    <source>
        <dbReference type="ARBA" id="ARBA00023273"/>
    </source>
</evidence>
<evidence type="ECO:0000256" key="11">
    <source>
        <dbReference type="ARBA" id="ARBA00023170"/>
    </source>
</evidence>
<comment type="subcellular location">
    <subcellularLocation>
        <location evidence="1">Cell projection</location>
        <location evidence="1">Neuron projection</location>
    </subcellularLocation>
    <subcellularLocation>
        <location evidence="16">Postsynaptic cell membrane</location>
        <topology evidence="16">Multi-pass membrane protein</topology>
    </subcellularLocation>
</comment>
<dbReference type="PANTHER" id="PTHR32546">
    <property type="entry name" value="G-PROTEIN COUPLED RECEPTOR 158-RELATED"/>
    <property type="match status" value="1"/>
</dbReference>
<keyword evidence="7" id="KW-0770">Synapse</keyword>
<evidence type="ECO:0000256" key="8">
    <source>
        <dbReference type="ARBA" id="ARBA00023040"/>
    </source>
</evidence>
<dbReference type="EMBL" id="CAHIKZ030002005">
    <property type="protein sequence ID" value="CAE1279096.1"/>
    <property type="molecule type" value="Genomic_DNA"/>
</dbReference>
<evidence type="ECO:0000256" key="4">
    <source>
        <dbReference type="ARBA" id="ARBA00022692"/>
    </source>
</evidence>
<feature type="domain" description="G-protein coupled receptors family 3 profile" evidence="19">
    <location>
        <begin position="460"/>
        <end position="706"/>
    </location>
</feature>
<feature type="transmembrane region" description="Helical" evidence="17">
    <location>
        <begin position="845"/>
        <end position="870"/>
    </location>
</feature>
<keyword evidence="4 17" id="KW-0812">Transmembrane</keyword>
<dbReference type="GO" id="GO:0004930">
    <property type="term" value="F:G protein-coupled receptor activity"/>
    <property type="evidence" value="ECO:0007669"/>
    <property type="project" value="UniProtKB-KW"/>
</dbReference>
<evidence type="ECO:0000256" key="16">
    <source>
        <dbReference type="ARBA" id="ARBA00034104"/>
    </source>
</evidence>
<evidence type="ECO:0000256" key="14">
    <source>
        <dbReference type="ARBA" id="ARBA00023257"/>
    </source>
</evidence>
<keyword evidence="3" id="KW-1003">Cell membrane</keyword>
<proteinExistence type="inferred from homology"/>
<dbReference type="CDD" id="cd12913">
    <property type="entry name" value="PDC1_MCP_like"/>
    <property type="match status" value="1"/>
</dbReference>
<dbReference type="Proteomes" id="UP000597762">
    <property type="component" value="Unassembled WGS sequence"/>
</dbReference>
<evidence type="ECO:0000256" key="9">
    <source>
        <dbReference type="ARBA" id="ARBA00023136"/>
    </source>
</evidence>
<evidence type="ECO:0000256" key="3">
    <source>
        <dbReference type="ARBA" id="ARBA00022475"/>
    </source>
</evidence>
<reference evidence="20" key="1">
    <citation type="submission" date="2021-01" db="EMBL/GenBank/DDBJ databases">
        <authorList>
            <person name="Li R."/>
            <person name="Bekaert M."/>
        </authorList>
    </citation>
    <scope>NUCLEOTIDE SEQUENCE</scope>
    <source>
        <strain evidence="20">Farmed</strain>
    </source>
</reference>
<dbReference type="InterPro" id="IPR054714">
    <property type="entry name" value="GPR158_179_extracellular"/>
</dbReference>
<evidence type="ECO:0000256" key="10">
    <source>
        <dbReference type="ARBA" id="ARBA00023157"/>
    </source>
</evidence>
<feature type="transmembrane region" description="Helical" evidence="17">
    <location>
        <begin position="648"/>
        <end position="666"/>
    </location>
</feature>
<keyword evidence="10" id="KW-1015">Disulfide bond</keyword>
<dbReference type="GO" id="GO:0045211">
    <property type="term" value="C:postsynaptic membrane"/>
    <property type="evidence" value="ECO:0007669"/>
    <property type="project" value="UniProtKB-SubCell"/>
</dbReference>
<keyword evidence="21" id="KW-1185">Reference proteome</keyword>
<name>A0A812CQE1_ACAPH</name>
<dbReference type="GO" id="GO:0043005">
    <property type="term" value="C:neuron projection"/>
    <property type="evidence" value="ECO:0007669"/>
    <property type="project" value="UniProtKB-SubCell"/>
</dbReference>
<feature type="transmembrane region" description="Helical" evidence="17">
    <location>
        <begin position="462"/>
        <end position="485"/>
    </location>
</feature>
<dbReference type="InterPro" id="IPR043458">
    <property type="entry name" value="GPR158/179"/>
</dbReference>
<dbReference type="PANTHER" id="PTHR32546:SF26">
    <property type="entry name" value="SMOG, ISOFORM D"/>
    <property type="match status" value="1"/>
</dbReference>
<comment type="caution">
    <text evidence="20">The sequence shown here is derived from an EMBL/GenBank/DDBJ whole genome shotgun (WGS) entry which is preliminary data.</text>
</comment>
<keyword evidence="11" id="KW-0675">Receptor</keyword>
<feature type="transmembrane region" description="Helical" evidence="17">
    <location>
        <begin position="530"/>
        <end position="548"/>
    </location>
</feature>
<keyword evidence="5 18" id="KW-0732">Signal</keyword>
<keyword evidence="8" id="KW-0297">G-protein coupled receptor</keyword>
<comment type="similarity">
    <text evidence="2">Belongs to the G-protein coupled receptor 3 family.</text>
</comment>
<evidence type="ECO:0000256" key="2">
    <source>
        <dbReference type="ARBA" id="ARBA00007242"/>
    </source>
</evidence>
<accession>A0A812CQE1</accession>
<keyword evidence="14" id="KW-0628">Postsynaptic cell membrane</keyword>
<evidence type="ECO:0000256" key="1">
    <source>
        <dbReference type="ARBA" id="ARBA00004487"/>
    </source>
</evidence>
<evidence type="ECO:0000313" key="20">
    <source>
        <dbReference type="EMBL" id="CAE1279096.1"/>
    </source>
</evidence>
<feature type="chain" id="PRO_5032770938" evidence="18">
    <location>
        <begin position="26"/>
        <end position="934"/>
    </location>
</feature>
<protein>
    <submittedName>
        <fullName evidence="20">GPR158</fullName>
    </submittedName>
</protein>
<gene>
    <name evidence="20" type="ORF">SPHA_41615</name>
</gene>
<evidence type="ECO:0000256" key="7">
    <source>
        <dbReference type="ARBA" id="ARBA00023018"/>
    </source>
</evidence>
<evidence type="ECO:0000313" key="21">
    <source>
        <dbReference type="Proteomes" id="UP000597762"/>
    </source>
</evidence>
<sequence>MRFVYLLAGLSLLLWLNVTKWIGRGHLFLPEEWVFPSDSPSRKLRTRTVHSFKLTSNLSLSDKIQKLKKALEYVNRLNATNCENGTADTLALRLDPTIWNTYANVAVKTANFLSKYLQLNTVNGSLLSDWSESTQQPESKRDICSNLTWPQLQRQFTLREQENTNISGTSVNRSRPHSIGDVNIHMLLYLLVQNNIDTDSPVIFGSAVAFEPYVIPCLEKYSPYAHKMQKNGVYVGDLASKYNYLDSSVQWYFPVKAKVVQRRIKTKRIKYGQMDIDYRPVNYTYAEVSLDDGHWTNPYFDCGGGNAWMVTFSSPILWISPNNTISFRGVATIDIHLTNIDINQCDDENYEGVNTHDEVKNIGDIFRGTHSCQATTKCVHIPKYGFRRGSYRCVCKDGYYFPVKQVKSRYFNGSEVEDYYAGKQHNRTSRLNIFRCLPCARLCETCTDSTPCMYQKNSVVRLTIITLSSLSLIIVMMLAAVVCYIRQQLVIKSASPIFLLTMCLGAGIMSFEIFILYLEPTNLLCQLALWPKHLGFVIMYGSLVLKTWRISVIFKVGKLKRVKLPDKILLQRLMPMIAITVASLAACTIKNPSQAMLLMSSNSLKYINCSTNIWNYVFYATECLILLYGVYLCFTIRKVPAFFNESRYITWSTYNALIFGSFLNIFTQFVKISVGPDISYVLKFLSIQISGTVTVALIFLPKFYALYKMRIGQVTNLESIRTITGRVLRHNILEIDLQDKSSQTYDNQSDKQCQCTLTWEEETSPNPGISSSCQIIWPAEEKEKTTSVTSLKKFHGWRPRKKNKVSSVSLKETVIAESSNSTISIKLPVFPLNLHLPVFQLHSHLLVFAAPYVFFLLHLQSAFLPIIFAWKCFKCSFASIFFSNCNVSLFSHCIHDLSLFTLHSLISLLNIQIYYSAVAFPKIFCRLHSYLSLF</sequence>
<dbReference type="InterPro" id="IPR017978">
    <property type="entry name" value="GPCR_3_C"/>
</dbReference>
<keyword evidence="13" id="KW-0807">Transducer</keyword>
<feature type="transmembrane region" description="Helical" evidence="17">
    <location>
        <begin position="678"/>
        <end position="700"/>
    </location>
</feature>
<organism evidence="20 21">
    <name type="scientific">Acanthosepion pharaonis</name>
    <name type="common">Pharaoh cuttlefish</name>
    <name type="synonym">Sepia pharaonis</name>
    <dbReference type="NCBI Taxonomy" id="158019"/>
    <lineage>
        <taxon>Eukaryota</taxon>
        <taxon>Metazoa</taxon>
        <taxon>Spiralia</taxon>
        <taxon>Lophotrochozoa</taxon>
        <taxon>Mollusca</taxon>
        <taxon>Cephalopoda</taxon>
        <taxon>Coleoidea</taxon>
        <taxon>Decapodiformes</taxon>
        <taxon>Sepiida</taxon>
        <taxon>Sepiina</taxon>
        <taxon>Sepiidae</taxon>
        <taxon>Acanthosepion</taxon>
    </lineage>
</organism>
<evidence type="ECO:0000256" key="18">
    <source>
        <dbReference type="SAM" id="SignalP"/>
    </source>
</evidence>
<feature type="signal peptide" evidence="18">
    <location>
        <begin position="1"/>
        <end position="25"/>
    </location>
</feature>
<dbReference type="Pfam" id="PF00003">
    <property type="entry name" value="7tm_3"/>
    <property type="match status" value="1"/>
</dbReference>
<dbReference type="PROSITE" id="PS50259">
    <property type="entry name" value="G_PROTEIN_RECEP_F3_4"/>
    <property type="match status" value="1"/>
</dbReference>